<reference evidence="1" key="2">
    <citation type="journal article" date="2020" name="Front. Microbiol.">
        <title>Genetic Variants of the DSF Quorum Sensing System in Stenotrophomonas maltophilia Influence Virulence and Resistance Phenotypes Among Genotypically Diverse Clinical Isolates.</title>
        <authorList>
            <person name="Yero D."/>
            <person name="Huedo P."/>
            <person name="Conchillo-Sole O."/>
            <person name="Martinez-Servat S."/>
            <person name="Mamat U."/>
            <person name="Coves X."/>
            <person name="Llanas F."/>
            <person name="Roca I."/>
            <person name="Vila J."/>
            <person name="Schaible U.E."/>
            <person name="Daura X."/>
            <person name="Gibert I."/>
        </authorList>
    </citation>
    <scope>NUCLEOTIDE SEQUENCE</scope>
    <source>
        <strain evidence="1">OG156</strain>
    </source>
</reference>
<sequence length="168" mass="18279">MAGATLGCMSQYANSTHAELWLRAKAEAGALRQSADVQDLVLAKRPTTHWQRQQIRAAMAPGADRSLADLLEALARQVHHGEHLEGDAAQQLLEPGATLLTVFGPRLAIGQRNARHHVVLEAANLVLRTRAKEWLNAGKPGETRHDRAIASNRGLAAVLGELEAERKR</sequence>
<dbReference type="EMBL" id="RAUE01000024">
    <property type="protein sequence ID" value="MBA0312236.1"/>
    <property type="molecule type" value="Genomic_DNA"/>
</dbReference>
<organism evidence="1 2">
    <name type="scientific">Stenotrophomonas maltophilia</name>
    <name type="common">Pseudomonas maltophilia</name>
    <name type="synonym">Xanthomonas maltophilia</name>
    <dbReference type="NCBI Taxonomy" id="40324"/>
    <lineage>
        <taxon>Bacteria</taxon>
        <taxon>Pseudomonadati</taxon>
        <taxon>Pseudomonadota</taxon>
        <taxon>Gammaproteobacteria</taxon>
        <taxon>Lysobacterales</taxon>
        <taxon>Lysobacteraceae</taxon>
        <taxon>Stenotrophomonas</taxon>
        <taxon>Stenotrophomonas maltophilia group</taxon>
    </lineage>
</organism>
<evidence type="ECO:0000313" key="2">
    <source>
        <dbReference type="Proteomes" id="UP000822271"/>
    </source>
</evidence>
<dbReference type="Proteomes" id="UP000822271">
    <property type="component" value="Unassembled WGS sequence"/>
</dbReference>
<gene>
    <name evidence="1" type="ORF">D7Y33_14670</name>
</gene>
<accession>A0AAW3S591</accession>
<reference evidence="1" key="1">
    <citation type="submission" date="2018-09" db="EMBL/GenBank/DDBJ databases">
        <authorList>
            <person name="Groschel M."/>
            <person name="Kohl T."/>
            <person name="Conchillo-Sole O."/>
            <person name="Mamat U."/>
            <person name="Yero D."/>
            <person name="Niemann S."/>
            <person name="Daura X."/>
            <person name="Gibert I."/>
        </authorList>
    </citation>
    <scope>NUCLEOTIDE SEQUENCE</scope>
    <source>
        <strain evidence="1">OG156</strain>
    </source>
</reference>
<protein>
    <submittedName>
        <fullName evidence="1">Uncharacterized protein</fullName>
    </submittedName>
</protein>
<proteinExistence type="predicted"/>
<comment type="caution">
    <text evidence="1">The sequence shown here is derived from an EMBL/GenBank/DDBJ whole genome shotgun (WGS) entry which is preliminary data.</text>
</comment>
<evidence type="ECO:0000313" key="1">
    <source>
        <dbReference type="EMBL" id="MBA0312236.1"/>
    </source>
</evidence>
<dbReference type="AlphaFoldDB" id="A0AAW3S591"/>
<name>A0AAW3S591_STEMA</name>